<dbReference type="GO" id="GO:0003677">
    <property type="term" value="F:DNA binding"/>
    <property type="evidence" value="ECO:0007669"/>
    <property type="project" value="UniProtKB-KW"/>
</dbReference>
<evidence type="ECO:0000313" key="7">
    <source>
        <dbReference type="Proteomes" id="UP000236569"/>
    </source>
</evidence>
<dbReference type="AlphaFoldDB" id="A0A2I9DVI6"/>
<feature type="region of interest" description="Disordered" evidence="3">
    <location>
        <begin position="216"/>
        <end position="237"/>
    </location>
</feature>
<dbReference type="InterPro" id="IPR012347">
    <property type="entry name" value="Ferritin-like"/>
</dbReference>
<dbReference type="RefSeq" id="WP_103128039.1">
    <property type="nucleotide sequence ID" value="NZ_BFAG01000002.1"/>
</dbReference>
<feature type="compositionally biased region" description="Polar residues" evidence="3">
    <location>
        <begin position="30"/>
        <end position="52"/>
    </location>
</feature>
<evidence type="ECO:0000259" key="5">
    <source>
        <dbReference type="Pfam" id="PF00210"/>
    </source>
</evidence>
<feature type="chain" id="PRO_5014420104" evidence="4">
    <location>
        <begin position="23"/>
        <end position="237"/>
    </location>
</feature>
<dbReference type="InterPro" id="IPR002177">
    <property type="entry name" value="DPS_DNA-bd"/>
</dbReference>
<dbReference type="Gene3D" id="1.20.1260.10">
    <property type="match status" value="1"/>
</dbReference>
<accession>A0A2I9DVI6</accession>
<sequence>MKHLILLAALLLPSALAGGAGAQSAGAGVPSTNVNEPAPTTGQPTAQNTGTASPLPYNRATTLPAAGTEDLKKSVQALQNTLTELQALQLQTKQAHWNVSGTLWYTLHELLQEHYEGLSKYADDVAERQLSVGASSDGRAITIVAASRLPEIPGGFLDDAQVIQFFTYQYETVGQRIHQRINDVEKVDPTTANLLQEVEHGIEKYQWQMRAFLQNTPRDPNSGFDLNNGKPVPLRGK</sequence>
<evidence type="ECO:0000313" key="6">
    <source>
        <dbReference type="EMBL" id="GBF04475.1"/>
    </source>
</evidence>
<dbReference type="Pfam" id="PF00210">
    <property type="entry name" value="Ferritin"/>
    <property type="match status" value="1"/>
</dbReference>
<evidence type="ECO:0000256" key="4">
    <source>
        <dbReference type="SAM" id="SignalP"/>
    </source>
</evidence>
<gene>
    <name evidence="6" type="ORF">DAERI_020072</name>
</gene>
<dbReference type="SUPFAM" id="SSF47240">
    <property type="entry name" value="Ferritin-like"/>
    <property type="match status" value="1"/>
</dbReference>
<feature type="domain" description="Ferritin/DPS" evidence="5">
    <location>
        <begin position="76"/>
        <end position="218"/>
    </location>
</feature>
<protein>
    <submittedName>
        <fullName evidence="6">Dps family DNA-binding stress response protein</fullName>
    </submittedName>
</protein>
<comment type="caution">
    <text evidence="6">The sequence shown here is derived from an EMBL/GenBank/DDBJ whole genome shotgun (WGS) entry which is preliminary data.</text>
</comment>
<reference evidence="7" key="1">
    <citation type="submission" date="2018-01" db="EMBL/GenBank/DDBJ databases">
        <title>Draft Genome Sequence of the Radioresistant Bacterium Deinococcus aerius TR0125, Isolated from the Higher Atmosphere above Japan.</title>
        <authorList>
            <person name="Satoh K."/>
            <person name="Arai H."/>
            <person name="Sanzen T."/>
            <person name="Kawaguchi Y."/>
            <person name="Hayashi H."/>
            <person name="Yokobori S."/>
            <person name="Yamagishi A."/>
            <person name="Oono Y."/>
            <person name="Narumi I."/>
        </authorList>
    </citation>
    <scope>NUCLEOTIDE SEQUENCE [LARGE SCALE GENOMIC DNA]</scope>
    <source>
        <strain evidence="7">TR0125</strain>
    </source>
</reference>
<keyword evidence="4" id="KW-0732">Signal</keyword>
<dbReference type="PANTHER" id="PTHR42932">
    <property type="entry name" value="GENERAL STRESS PROTEIN 20U"/>
    <property type="match status" value="1"/>
</dbReference>
<keyword evidence="6" id="KW-0238">DNA-binding</keyword>
<dbReference type="InterPro" id="IPR008331">
    <property type="entry name" value="Ferritin_DPS_dom"/>
</dbReference>
<dbReference type="GO" id="GO:0008199">
    <property type="term" value="F:ferric iron binding"/>
    <property type="evidence" value="ECO:0007669"/>
    <property type="project" value="InterPro"/>
</dbReference>
<name>A0A2I9DVI6_9DEIO</name>
<proteinExistence type="inferred from homology"/>
<feature type="region of interest" description="Disordered" evidence="3">
    <location>
        <begin position="22"/>
        <end position="61"/>
    </location>
</feature>
<evidence type="ECO:0000256" key="3">
    <source>
        <dbReference type="SAM" id="MobiDB-lite"/>
    </source>
</evidence>
<evidence type="ECO:0000256" key="1">
    <source>
        <dbReference type="ARBA" id="ARBA00009497"/>
    </source>
</evidence>
<comment type="similarity">
    <text evidence="1 2">Belongs to the Dps family.</text>
</comment>
<dbReference type="InterPro" id="IPR009078">
    <property type="entry name" value="Ferritin-like_SF"/>
</dbReference>
<evidence type="ECO:0000256" key="2">
    <source>
        <dbReference type="RuleBase" id="RU003875"/>
    </source>
</evidence>
<dbReference type="PANTHER" id="PTHR42932:SF3">
    <property type="entry name" value="DNA PROTECTION DURING STARVATION PROTEIN"/>
    <property type="match status" value="1"/>
</dbReference>
<feature type="signal peptide" evidence="4">
    <location>
        <begin position="1"/>
        <end position="22"/>
    </location>
</feature>
<dbReference type="Proteomes" id="UP000236569">
    <property type="component" value="Unassembled WGS sequence"/>
</dbReference>
<dbReference type="PRINTS" id="PR01346">
    <property type="entry name" value="HELNAPAPROT"/>
</dbReference>
<dbReference type="CDD" id="cd01043">
    <property type="entry name" value="DPS"/>
    <property type="match status" value="1"/>
</dbReference>
<keyword evidence="7" id="KW-1185">Reference proteome</keyword>
<organism evidence="6 7">
    <name type="scientific">Deinococcus aerius</name>
    <dbReference type="NCBI Taxonomy" id="200253"/>
    <lineage>
        <taxon>Bacteria</taxon>
        <taxon>Thermotogati</taxon>
        <taxon>Deinococcota</taxon>
        <taxon>Deinococci</taxon>
        <taxon>Deinococcales</taxon>
        <taxon>Deinococcaceae</taxon>
        <taxon>Deinococcus</taxon>
    </lineage>
</organism>
<dbReference type="EMBL" id="BFAG01000002">
    <property type="protein sequence ID" value="GBF04475.1"/>
    <property type="molecule type" value="Genomic_DNA"/>
</dbReference>
<dbReference type="OrthoDB" id="9797023at2"/>